<dbReference type="PROSITE" id="PS50214">
    <property type="entry name" value="DISINTEGRIN_2"/>
    <property type="match status" value="1"/>
</dbReference>
<dbReference type="SMART" id="SM00050">
    <property type="entry name" value="DISIN"/>
    <property type="match status" value="1"/>
</dbReference>
<dbReference type="EMBL" id="ML003114">
    <property type="protein sequence ID" value="RKP34670.1"/>
    <property type="molecule type" value="Genomic_DNA"/>
</dbReference>
<dbReference type="Pfam" id="PF13688">
    <property type="entry name" value="Reprolysin_5"/>
    <property type="match status" value="1"/>
</dbReference>
<dbReference type="SUPFAM" id="SSF55486">
    <property type="entry name" value="Metalloproteases ('zincins'), catalytic domain"/>
    <property type="match status" value="1"/>
</dbReference>
<keyword evidence="7" id="KW-1185">Reference proteome</keyword>
<dbReference type="InterPro" id="IPR001762">
    <property type="entry name" value="Disintegrin_dom"/>
</dbReference>
<name>A0A4P9ZQI7_9FUNG</name>
<evidence type="ECO:0000256" key="1">
    <source>
        <dbReference type="ARBA" id="ARBA00023157"/>
    </source>
</evidence>
<dbReference type="GO" id="GO:0046872">
    <property type="term" value="F:metal ion binding"/>
    <property type="evidence" value="ECO:0007669"/>
    <property type="project" value="UniProtKB-KW"/>
</dbReference>
<dbReference type="PROSITE" id="PS50215">
    <property type="entry name" value="ADAM_MEPRO"/>
    <property type="match status" value="1"/>
</dbReference>
<dbReference type="PANTHER" id="PTHR11905">
    <property type="entry name" value="ADAM A DISINTEGRIN AND METALLOPROTEASE DOMAIN"/>
    <property type="match status" value="1"/>
</dbReference>
<dbReference type="Pfam" id="PF00200">
    <property type="entry name" value="Disintegrin"/>
    <property type="match status" value="1"/>
</dbReference>
<comment type="caution">
    <text evidence="2">Lacks conserved residue(s) required for the propagation of feature annotation.</text>
</comment>
<proteinExistence type="predicted"/>
<evidence type="ECO:0000313" key="6">
    <source>
        <dbReference type="EMBL" id="RKP34670.1"/>
    </source>
</evidence>
<dbReference type="InterPro" id="IPR036436">
    <property type="entry name" value="Disintegrin_dom_sf"/>
</dbReference>
<evidence type="ECO:0000259" key="5">
    <source>
        <dbReference type="PROSITE" id="PS50215"/>
    </source>
</evidence>
<reference evidence="7" key="1">
    <citation type="journal article" date="2018" name="Nat. Microbiol.">
        <title>Leveraging single-cell genomics to expand the fungal tree of life.</title>
        <authorList>
            <person name="Ahrendt S.R."/>
            <person name="Quandt C.A."/>
            <person name="Ciobanu D."/>
            <person name="Clum A."/>
            <person name="Salamov A."/>
            <person name="Andreopoulos B."/>
            <person name="Cheng J.F."/>
            <person name="Woyke T."/>
            <person name="Pelin A."/>
            <person name="Henrissat B."/>
            <person name="Reynolds N.K."/>
            <person name="Benny G.L."/>
            <person name="Smith M.E."/>
            <person name="James T.Y."/>
            <person name="Grigoriev I.V."/>
        </authorList>
    </citation>
    <scope>NUCLEOTIDE SEQUENCE [LARGE SCALE GENOMIC DNA]</scope>
    <source>
        <strain evidence="7">RSA 468</strain>
    </source>
</reference>
<accession>A0A4P9ZQI7</accession>
<protein>
    <submittedName>
        <fullName evidence="6">Metallo-peptidase family M12-domain-containing protein</fullName>
    </submittedName>
</protein>
<feature type="domain" description="Peptidase M12B" evidence="5">
    <location>
        <begin position="136"/>
        <end position="315"/>
    </location>
</feature>
<dbReference type="Proteomes" id="UP000268162">
    <property type="component" value="Unassembled WGS sequence"/>
</dbReference>
<dbReference type="AlphaFoldDB" id="A0A4P9ZQI7"/>
<dbReference type="PANTHER" id="PTHR11905:SF159">
    <property type="entry name" value="ADAM METALLOPROTEASE"/>
    <property type="match status" value="1"/>
</dbReference>
<evidence type="ECO:0000259" key="4">
    <source>
        <dbReference type="PROSITE" id="PS50214"/>
    </source>
</evidence>
<dbReference type="FunFam" id="4.10.70.10:FF:000001">
    <property type="entry name" value="Disintegrin and metalloproteinase domain-containing protein 22"/>
    <property type="match status" value="1"/>
</dbReference>
<organism evidence="6 7">
    <name type="scientific">Dimargaris cristalligena</name>
    <dbReference type="NCBI Taxonomy" id="215637"/>
    <lineage>
        <taxon>Eukaryota</taxon>
        <taxon>Fungi</taxon>
        <taxon>Fungi incertae sedis</taxon>
        <taxon>Zoopagomycota</taxon>
        <taxon>Kickxellomycotina</taxon>
        <taxon>Dimargaritomycetes</taxon>
        <taxon>Dimargaritales</taxon>
        <taxon>Dimargaritaceae</taxon>
        <taxon>Dimargaris</taxon>
    </lineage>
</organism>
<keyword evidence="3" id="KW-0472">Membrane</keyword>
<dbReference type="GO" id="GO:0004222">
    <property type="term" value="F:metalloendopeptidase activity"/>
    <property type="evidence" value="ECO:0007669"/>
    <property type="project" value="InterPro"/>
</dbReference>
<keyword evidence="1" id="KW-1015">Disulfide bond</keyword>
<feature type="active site" evidence="2">
    <location>
        <position position="291"/>
    </location>
</feature>
<keyword evidence="2" id="KW-0862">Zinc</keyword>
<feature type="binding site" evidence="2">
    <location>
        <position position="300"/>
    </location>
    <ligand>
        <name>Zn(2+)</name>
        <dbReference type="ChEBI" id="CHEBI:29105"/>
        <note>catalytic</note>
    </ligand>
</feature>
<dbReference type="Gene3D" id="3.40.1620.60">
    <property type="match status" value="1"/>
</dbReference>
<dbReference type="GO" id="GO:0006508">
    <property type="term" value="P:proteolysis"/>
    <property type="evidence" value="ECO:0007669"/>
    <property type="project" value="InterPro"/>
</dbReference>
<dbReference type="Gene3D" id="3.40.390.10">
    <property type="entry name" value="Collagenase (Catalytic Domain)"/>
    <property type="match status" value="1"/>
</dbReference>
<keyword evidence="2" id="KW-0479">Metal-binding</keyword>
<evidence type="ECO:0000313" key="7">
    <source>
        <dbReference type="Proteomes" id="UP000268162"/>
    </source>
</evidence>
<dbReference type="InterPro" id="IPR001590">
    <property type="entry name" value="Peptidase_M12B"/>
</dbReference>
<evidence type="ECO:0000256" key="2">
    <source>
        <dbReference type="PROSITE-ProRule" id="PRU00276"/>
    </source>
</evidence>
<keyword evidence="3" id="KW-1133">Transmembrane helix</keyword>
<feature type="non-terminal residue" evidence="6">
    <location>
        <position position="1"/>
    </location>
</feature>
<feature type="domain" description="Disintegrin" evidence="4">
    <location>
        <begin position="332"/>
        <end position="421"/>
    </location>
</feature>
<feature type="binding site" evidence="2">
    <location>
        <position position="294"/>
    </location>
    <ligand>
        <name>Zn(2+)</name>
        <dbReference type="ChEBI" id="CHEBI:29105"/>
        <note>catalytic</note>
    </ligand>
</feature>
<dbReference type="Gene3D" id="4.10.70.10">
    <property type="entry name" value="Disintegrin domain"/>
    <property type="match status" value="1"/>
</dbReference>
<feature type="transmembrane region" description="Helical" evidence="3">
    <location>
        <begin position="524"/>
        <end position="544"/>
    </location>
</feature>
<dbReference type="SUPFAM" id="SSF57552">
    <property type="entry name" value="Blood coagulation inhibitor (disintegrin)"/>
    <property type="match status" value="1"/>
</dbReference>
<gene>
    <name evidence="6" type="ORF">BJ085DRAFT_4291</name>
</gene>
<sequence>VFEGSFHLQGESYHIKPVDIYEATKRADDPTVTSPFLRSPAHVNSQMIVYRSSDYAPVDTDRSSSMPAMLVGTCGAQNLAGNDEWAIREADAFLSNWDLPTYEEVGHSPWPSLHRRSVGANLRRQTSDTTCKGNKRIVYFGVAADCTYSTQYQTPDKTRAQILSNWNQASAVYERQFNIMLGVIDIQLQDSGCPSTPDAKALWNQACSQDYPIDSRLSDFSQWRGAKGKDNAGLWHLMTMCASGSEVGIAWLGTLCQTTVNQQLSGTVVSYVTGAAVSAVSREEWQVVAHEIGHNFGAIHDCDDSTCPCNPGTGCSCCPCEDQCRAQTTLESAMCGNGIQEPGEECDCGTPDECANNKCCDGTTCKLKPGAVCSDSNALCCNNCQIRPVDFVCRSKYSECDVAETCDGMNSTCPSDVRIPDGTDCGAKDSGLQCASGQCTSRDAQCVARGGSLFIKEHCTLNTGLDPCDLQCDNPQNTLSCIYMSGSFIDGTVCGFHAKCRDGKCKGDNGLYDFLLMYQRNLQVAIPVTILIVIVVLAILYSICIRCYG</sequence>
<feature type="binding site" evidence="2">
    <location>
        <position position="290"/>
    </location>
    <ligand>
        <name>Zn(2+)</name>
        <dbReference type="ChEBI" id="CHEBI:29105"/>
        <note>catalytic</note>
    </ligand>
</feature>
<dbReference type="STRING" id="215637.A0A4P9ZQI7"/>
<feature type="non-terminal residue" evidence="6">
    <location>
        <position position="549"/>
    </location>
</feature>
<keyword evidence="3" id="KW-0812">Transmembrane</keyword>
<evidence type="ECO:0000256" key="3">
    <source>
        <dbReference type="SAM" id="Phobius"/>
    </source>
</evidence>
<dbReference type="InterPro" id="IPR024079">
    <property type="entry name" value="MetalloPept_cat_dom_sf"/>
</dbReference>